<sequence>MKRSHVSGAALLLAGLLAATGAQARIRTVTDPQAPRALSSDGRVDVRWSDPAQFSEVRFSGNRWEAQRGDWVSQLATHFRQSAARQLPQGQHLSVTITDIRRAGQYEPWHGPRMQDVRVVKDIYPPRLSFSYALTGADGRVIDQGERQLVDPAFLMNGPRLTDSDPLRFEKAMIDNWVRKQFRGDRSTAGL</sequence>
<feature type="chain" id="PRO_5015490749" description="DUF3016 domain-containing protein" evidence="1">
    <location>
        <begin position="25"/>
        <end position="191"/>
    </location>
</feature>
<keyword evidence="1" id="KW-0732">Signal</keyword>
<gene>
    <name evidence="2" type="ORF">XmelCFBP4644_03485</name>
</gene>
<accession>A0A2S7DMF4</accession>
<name>A0A2S7DMF4_9XANT</name>
<dbReference type="Proteomes" id="UP000239865">
    <property type="component" value="Unassembled WGS sequence"/>
</dbReference>
<feature type="signal peptide" evidence="1">
    <location>
        <begin position="1"/>
        <end position="24"/>
    </location>
</feature>
<protein>
    <recommendedName>
        <fullName evidence="4">DUF3016 domain-containing protein</fullName>
    </recommendedName>
</protein>
<dbReference type="RefSeq" id="WP_104585214.1">
    <property type="nucleotide sequence ID" value="NZ_JAJGQH010000024.1"/>
</dbReference>
<dbReference type="EMBL" id="MDEH01000001">
    <property type="protein sequence ID" value="PPU74972.1"/>
    <property type="molecule type" value="Genomic_DNA"/>
</dbReference>
<evidence type="ECO:0000256" key="1">
    <source>
        <dbReference type="SAM" id="SignalP"/>
    </source>
</evidence>
<evidence type="ECO:0000313" key="3">
    <source>
        <dbReference type="Proteomes" id="UP000239865"/>
    </source>
</evidence>
<comment type="caution">
    <text evidence="2">The sequence shown here is derived from an EMBL/GenBank/DDBJ whole genome shotgun (WGS) entry which is preliminary data.</text>
</comment>
<dbReference type="InterPro" id="IPR021557">
    <property type="entry name" value="DUF3016"/>
</dbReference>
<evidence type="ECO:0008006" key="4">
    <source>
        <dbReference type="Google" id="ProtNLM"/>
    </source>
</evidence>
<proteinExistence type="predicted"/>
<reference evidence="2 3" key="1">
    <citation type="submission" date="2016-08" db="EMBL/GenBank/DDBJ databases">
        <authorList>
            <person name="Seilhamer J.J."/>
        </authorList>
    </citation>
    <scope>NUCLEOTIDE SEQUENCE [LARGE SCALE GENOMIC DNA]</scope>
    <source>
        <strain evidence="2 3">CFBP4644</strain>
    </source>
</reference>
<dbReference type="AlphaFoldDB" id="A0A2S7DMF4"/>
<dbReference type="Pfam" id="PF11454">
    <property type="entry name" value="DUF3016"/>
    <property type="match status" value="1"/>
</dbReference>
<evidence type="ECO:0000313" key="2">
    <source>
        <dbReference type="EMBL" id="PPU74972.1"/>
    </source>
</evidence>
<organism evidence="2 3">
    <name type="scientific">Xanthomonas melonis</name>
    <dbReference type="NCBI Taxonomy" id="56456"/>
    <lineage>
        <taxon>Bacteria</taxon>
        <taxon>Pseudomonadati</taxon>
        <taxon>Pseudomonadota</taxon>
        <taxon>Gammaproteobacteria</taxon>
        <taxon>Lysobacterales</taxon>
        <taxon>Lysobacteraceae</taxon>
        <taxon>Xanthomonas</taxon>
    </lineage>
</organism>
<dbReference type="OrthoDB" id="195620at2"/>